<dbReference type="Gramene" id="PNT69536">
    <property type="protein sequence ID" value="PNT69536"/>
    <property type="gene ID" value="BRADI_3g57263v3"/>
</dbReference>
<evidence type="ECO:0000313" key="4">
    <source>
        <dbReference type="Proteomes" id="UP000008810"/>
    </source>
</evidence>
<dbReference type="EMBL" id="CM000882">
    <property type="protein sequence ID" value="PNT69536.1"/>
    <property type="molecule type" value="Genomic_DNA"/>
</dbReference>
<evidence type="ECO:0000313" key="2">
    <source>
        <dbReference type="EMBL" id="PNT69536.1"/>
    </source>
</evidence>
<accession>A0A2K2D5K2</accession>
<feature type="compositionally biased region" description="Low complexity" evidence="1">
    <location>
        <begin position="8"/>
        <end position="23"/>
    </location>
</feature>
<organism evidence="2">
    <name type="scientific">Brachypodium distachyon</name>
    <name type="common">Purple false brome</name>
    <name type="synonym">Trachynia distachya</name>
    <dbReference type="NCBI Taxonomy" id="15368"/>
    <lineage>
        <taxon>Eukaryota</taxon>
        <taxon>Viridiplantae</taxon>
        <taxon>Streptophyta</taxon>
        <taxon>Embryophyta</taxon>
        <taxon>Tracheophyta</taxon>
        <taxon>Spermatophyta</taxon>
        <taxon>Magnoliopsida</taxon>
        <taxon>Liliopsida</taxon>
        <taxon>Poales</taxon>
        <taxon>Poaceae</taxon>
        <taxon>BOP clade</taxon>
        <taxon>Pooideae</taxon>
        <taxon>Stipodae</taxon>
        <taxon>Brachypodieae</taxon>
        <taxon>Brachypodium</taxon>
    </lineage>
</organism>
<sequence>MAPPGALQVSQVGRRVASSSSVEEGGGQRPCLKPAAWQPAVLFCLLLLRLSDRPALRKLINKGNCTAHSRGTVHTYVCPVQFRFKGKAVPMPHALPCPDEQRKADGKRRRQPEDHVYACAPSH</sequence>
<dbReference type="InParanoid" id="A0A2K2D5K2"/>
<reference evidence="3" key="3">
    <citation type="submission" date="2018-08" db="UniProtKB">
        <authorList>
            <consortium name="EnsemblPlants"/>
        </authorList>
    </citation>
    <scope>IDENTIFICATION</scope>
    <source>
        <strain evidence="3">cv. Bd21</strain>
    </source>
</reference>
<reference evidence="2 3" key="1">
    <citation type="journal article" date="2010" name="Nature">
        <title>Genome sequencing and analysis of the model grass Brachypodium distachyon.</title>
        <authorList>
            <consortium name="International Brachypodium Initiative"/>
        </authorList>
    </citation>
    <scope>NUCLEOTIDE SEQUENCE [LARGE SCALE GENOMIC DNA]</scope>
    <source>
        <strain evidence="2 3">Bd21</strain>
    </source>
</reference>
<evidence type="ECO:0000256" key="1">
    <source>
        <dbReference type="SAM" id="MobiDB-lite"/>
    </source>
</evidence>
<keyword evidence="4" id="KW-1185">Reference proteome</keyword>
<proteinExistence type="predicted"/>
<feature type="region of interest" description="Disordered" evidence="1">
    <location>
        <begin position="93"/>
        <end position="123"/>
    </location>
</feature>
<dbReference type="EnsemblPlants" id="PNT69536">
    <property type="protein sequence ID" value="PNT69536"/>
    <property type="gene ID" value="BRADI_3g57263v3"/>
</dbReference>
<feature type="region of interest" description="Disordered" evidence="1">
    <location>
        <begin position="1"/>
        <end position="31"/>
    </location>
</feature>
<evidence type="ECO:0000313" key="3">
    <source>
        <dbReference type="EnsemblPlants" id="PNT69536"/>
    </source>
</evidence>
<reference evidence="2" key="2">
    <citation type="submission" date="2017-06" db="EMBL/GenBank/DDBJ databases">
        <title>WGS assembly of Brachypodium distachyon.</title>
        <authorList>
            <consortium name="The International Brachypodium Initiative"/>
            <person name="Lucas S."/>
            <person name="Harmon-Smith M."/>
            <person name="Lail K."/>
            <person name="Tice H."/>
            <person name="Grimwood J."/>
            <person name="Bruce D."/>
            <person name="Barry K."/>
            <person name="Shu S."/>
            <person name="Lindquist E."/>
            <person name="Wang M."/>
            <person name="Pitluck S."/>
            <person name="Vogel J.P."/>
            <person name="Garvin D.F."/>
            <person name="Mockler T.C."/>
            <person name="Schmutz J."/>
            <person name="Rokhsar D."/>
            <person name="Bevan M.W."/>
        </authorList>
    </citation>
    <scope>NUCLEOTIDE SEQUENCE</scope>
    <source>
        <strain evidence="2">Bd21</strain>
    </source>
</reference>
<dbReference type="AlphaFoldDB" id="A0A2K2D5K2"/>
<protein>
    <submittedName>
        <fullName evidence="2 3">Uncharacterized protein</fullName>
    </submittedName>
</protein>
<dbReference type="Proteomes" id="UP000008810">
    <property type="component" value="Chromosome 3"/>
</dbReference>
<name>A0A2K2D5K2_BRADI</name>
<gene>
    <name evidence="2" type="ORF">BRADI_3g57263v3</name>
</gene>